<feature type="signal peptide" evidence="3">
    <location>
        <begin position="1"/>
        <end position="29"/>
    </location>
</feature>
<dbReference type="PANTHER" id="PTHR11474:SF126">
    <property type="entry name" value="TYROSINASE-LIKE PROTEIN TYR-1-RELATED"/>
    <property type="match status" value="1"/>
</dbReference>
<dbReference type="InterPro" id="IPR050316">
    <property type="entry name" value="Tyrosinase/Hemocyanin"/>
</dbReference>
<evidence type="ECO:0000256" key="1">
    <source>
        <dbReference type="ARBA" id="ARBA00022723"/>
    </source>
</evidence>
<feature type="domain" description="Tyrosinase copper-binding" evidence="4">
    <location>
        <begin position="137"/>
        <end position="154"/>
    </location>
</feature>
<dbReference type="EMBL" id="CAADRA010005015">
    <property type="protein sequence ID" value="VFT84791.1"/>
    <property type="molecule type" value="Genomic_DNA"/>
</dbReference>
<evidence type="ECO:0000256" key="3">
    <source>
        <dbReference type="SAM" id="SignalP"/>
    </source>
</evidence>
<feature type="chain" id="PRO_5033436896" evidence="3">
    <location>
        <begin position="30"/>
        <end position="260"/>
    </location>
</feature>
<evidence type="ECO:0000259" key="4">
    <source>
        <dbReference type="PROSITE" id="PS00497"/>
    </source>
</evidence>
<keyword evidence="3" id="KW-0732">Signal</keyword>
<dbReference type="InterPro" id="IPR002227">
    <property type="entry name" value="Tyrosinase_Cu-bd"/>
</dbReference>
<dbReference type="PANTHER" id="PTHR11474">
    <property type="entry name" value="TYROSINASE FAMILY MEMBER"/>
    <property type="match status" value="1"/>
</dbReference>
<evidence type="ECO:0000313" key="5">
    <source>
        <dbReference type="EMBL" id="KAF0701677.1"/>
    </source>
</evidence>
<dbReference type="PROSITE" id="PS00497">
    <property type="entry name" value="TYROSINASE_1"/>
    <property type="match status" value="1"/>
</dbReference>
<keyword evidence="2" id="KW-0186">Copper</keyword>
<gene>
    <name evidence="6" type="primary">Aste57867_7898</name>
    <name evidence="5" type="ORF">As57867_007868</name>
    <name evidence="6" type="ORF">ASTE57867_7898</name>
</gene>
<organism evidence="6 7">
    <name type="scientific">Aphanomyces stellatus</name>
    <dbReference type="NCBI Taxonomy" id="120398"/>
    <lineage>
        <taxon>Eukaryota</taxon>
        <taxon>Sar</taxon>
        <taxon>Stramenopiles</taxon>
        <taxon>Oomycota</taxon>
        <taxon>Saprolegniomycetes</taxon>
        <taxon>Saprolegniales</taxon>
        <taxon>Verrucalvaceae</taxon>
        <taxon>Aphanomyces</taxon>
    </lineage>
</organism>
<accession>A0A485KIX2</accession>
<reference evidence="6 7" key="1">
    <citation type="submission" date="2019-03" db="EMBL/GenBank/DDBJ databases">
        <authorList>
            <person name="Gaulin E."/>
            <person name="Dumas B."/>
        </authorList>
    </citation>
    <scope>NUCLEOTIDE SEQUENCE [LARGE SCALE GENOMIC DNA]</scope>
    <source>
        <strain evidence="6">CBS 568.67</strain>
    </source>
</reference>
<keyword evidence="1" id="KW-0479">Metal-binding</keyword>
<evidence type="ECO:0000313" key="7">
    <source>
        <dbReference type="Proteomes" id="UP000332933"/>
    </source>
</evidence>
<evidence type="ECO:0000313" key="6">
    <source>
        <dbReference type="EMBL" id="VFT84791.1"/>
    </source>
</evidence>
<dbReference type="OrthoDB" id="6132182at2759"/>
<sequence>MDNDPLRQRHGHRHLLLLLLSAYAAVVTAGYSCSSLNLIALPGTNLATTQQLESTVNWANGTCYLKSNDGSSPFPPSGHVWGHLLPSCGPCMRLSWTRLSPAAKDTFLSAIELAMDRGLCQKFVWLHAERMNNKEAHDTCLFLFWHRKLLVVFESMLRSLGDCFACLTLPYWDYVDDYGATQYEGATSPDGSTCATIEACSPTTIDWGGSSQGAPSTDAFLAKRFRRFDASRAAPSTTCVPIAIVRAKAASHEATGPTCR</sequence>
<dbReference type="GO" id="GO:0016491">
    <property type="term" value="F:oxidoreductase activity"/>
    <property type="evidence" value="ECO:0007669"/>
    <property type="project" value="InterPro"/>
</dbReference>
<dbReference type="Proteomes" id="UP000332933">
    <property type="component" value="Unassembled WGS sequence"/>
</dbReference>
<dbReference type="Pfam" id="PF00264">
    <property type="entry name" value="Tyrosinase"/>
    <property type="match status" value="1"/>
</dbReference>
<dbReference type="Gene3D" id="1.10.1280.10">
    <property type="entry name" value="Di-copper center containing domain from catechol oxidase"/>
    <property type="match status" value="1"/>
</dbReference>
<dbReference type="InterPro" id="IPR008922">
    <property type="entry name" value="Di-copper_centre_dom_sf"/>
</dbReference>
<protein>
    <submittedName>
        <fullName evidence="6">Aste57867_7898 protein</fullName>
    </submittedName>
</protein>
<dbReference type="PROSITE" id="PS51257">
    <property type="entry name" value="PROKAR_LIPOPROTEIN"/>
    <property type="match status" value="1"/>
</dbReference>
<reference evidence="5" key="2">
    <citation type="submission" date="2019-06" db="EMBL/GenBank/DDBJ databases">
        <title>Genomics analysis of Aphanomyces spp. identifies a new class of oomycete effector associated with host adaptation.</title>
        <authorList>
            <person name="Gaulin E."/>
        </authorList>
    </citation>
    <scope>NUCLEOTIDE SEQUENCE</scope>
    <source>
        <strain evidence="5">CBS 578.67</strain>
    </source>
</reference>
<name>A0A485KIX2_9STRA</name>
<keyword evidence="7" id="KW-1185">Reference proteome</keyword>
<dbReference type="AlphaFoldDB" id="A0A485KIX2"/>
<evidence type="ECO:0000256" key="2">
    <source>
        <dbReference type="ARBA" id="ARBA00023008"/>
    </source>
</evidence>
<dbReference type="GO" id="GO:0046872">
    <property type="term" value="F:metal ion binding"/>
    <property type="evidence" value="ECO:0007669"/>
    <property type="project" value="UniProtKB-KW"/>
</dbReference>
<proteinExistence type="predicted"/>
<dbReference type="EMBL" id="VJMH01004994">
    <property type="protein sequence ID" value="KAF0701677.1"/>
    <property type="molecule type" value="Genomic_DNA"/>
</dbReference>
<dbReference type="SUPFAM" id="SSF48056">
    <property type="entry name" value="Di-copper centre-containing domain"/>
    <property type="match status" value="1"/>
</dbReference>